<dbReference type="AlphaFoldDB" id="A0A011UZ15"/>
<evidence type="ECO:0000313" key="4">
    <source>
        <dbReference type="Proteomes" id="UP000021369"/>
    </source>
</evidence>
<dbReference type="Proteomes" id="UP000021369">
    <property type="component" value="Unassembled WGS sequence"/>
</dbReference>
<sequence>MLNDTWQMIDKNGNTVDSFPPFSTLEDEEEGSESTDSYEIQDDGEESPRVIGEITGEAASGPDSAEVTEESSTPDSTKTDKGINPVPITVGATLVGGVGVAGYLVNKKRRK</sequence>
<accession>A0A011UZ15</accession>
<keyword evidence="2" id="KW-1133">Transmembrane helix</keyword>
<reference evidence="3 4" key="1">
    <citation type="submission" date="2013-06" db="EMBL/GenBank/DDBJ databases">
        <title>Rumen cellulosomics: divergent fiber-degrading strategies revealed by comparative genome-wide analysis of six Ruminococcal strains.</title>
        <authorList>
            <person name="Dassa B."/>
            <person name="Borovok I."/>
            <person name="Lamed R."/>
            <person name="Flint H."/>
            <person name="Yeoman C.J."/>
            <person name="White B."/>
            <person name="Bayer E.A."/>
        </authorList>
    </citation>
    <scope>NUCLEOTIDE SEQUENCE [LARGE SCALE GENOMIC DNA]</scope>
    <source>
        <strain evidence="3 4">SY3</strain>
    </source>
</reference>
<comment type="caution">
    <text evidence="3">The sequence shown here is derived from an EMBL/GenBank/DDBJ whole genome shotgun (WGS) entry which is preliminary data.</text>
</comment>
<name>A0A011UZ15_RUMAL</name>
<feature type="region of interest" description="Disordered" evidence="1">
    <location>
        <begin position="1"/>
        <end position="86"/>
    </location>
</feature>
<organism evidence="3 4">
    <name type="scientific">Ruminococcus albus SY3</name>
    <dbReference type="NCBI Taxonomy" id="1341156"/>
    <lineage>
        <taxon>Bacteria</taxon>
        <taxon>Bacillati</taxon>
        <taxon>Bacillota</taxon>
        <taxon>Clostridia</taxon>
        <taxon>Eubacteriales</taxon>
        <taxon>Oscillospiraceae</taxon>
        <taxon>Ruminococcus</taxon>
    </lineage>
</organism>
<feature type="compositionally biased region" description="Polar residues" evidence="1">
    <location>
        <begin position="1"/>
        <end position="17"/>
    </location>
</feature>
<dbReference type="PATRIC" id="fig|1341156.4.peg.3693"/>
<evidence type="ECO:0000313" key="3">
    <source>
        <dbReference type="EMBL" id="EXM38437.1"/>
    </source>
</evidence>
<gene>
    <name evidence="3" type="ORF">RASY3_13350</name>
</gene>
<evidence type="ECO:0008006" key="5">
    <source>
        <dbReference type="Google" id="ProtNLM"/>
    </source>
</evidence>
<dbReference type="EMBL" id="JEOB01000004">
    <property type="protein sequence ID" value="EXM38437.1"/>
    <property type="molecule type" value="Genomic_DNA"/>
</dbReference>
<proteinExistence type="predicted"/>
<evidence type="ECO:0000256" key="1">
    <source>
        <dbReference type="SAM" id="MobiDB-lite"/>
    </source>
</evidence>
<dbReference type="RefSeq" id="WP_037289051.1">
    <property type="nucleotide sequence ID" value="NZ_JEOB01000004.1"/>
</dbReference>
<evidence type="ECO:0000256" key="2">
    <source>
        <dbReference type="SAM" id="Phobius"/>
    </source>
</evidence>
<protein>
    <recommendedName>
        <fullName evidence="5">Gram-positive cocci surface proteins LPxTG domain-containing protein</fullName>
    </recommendedName>
</protein>
<feature type="transmembrane region" description="Helical" evidence="2">
    <location>
        <begin position="86"/>
        <end position="105"/>
    </location>
</feature>
<keyword evidence="4" id="KW-1185">Reference proteome</keyword>
<keyword evidence="2" id="KW-0812">Transmembrane</keyword>
<keyword evidence="2" id="KW-0472">Membrane</keyword>